<gene>
    <name evidence="2" type="ORF">ELAC_0828</name>
</gene>
<reference evidence="3" key="1">
    <citation type="submission" date="2015-06" db="EMBL/GenBank/DDBJ databases">
        <authorList>
            <person name="Bertelli C."/>
        </authorList>
    </citation>
    <scope>NUCLEOTIDE SEQUENCE [LARGE SCALE GENOMIC DNA]</scope>
    <source>
        <strain evidence="3">CRIB-30</strain>
    </source>
</reference>
<keyword evidence="3" id="KW-1185">Reference proteome</keyword>
<evidence type="ECO:0000259" key="1">
    <source>
        <dbReference type="Pfam" id="PF13338"/>
    </source>
</evidence>
<organism evidence="2 3">
    <name type="scientific">Estrella lausannensis</name>
    <dbReference type="NCBI Taxonomy" id="483423"/>
    <lineage>
        <taxon>Bacteria</taxon>
        <taxon>Pseudomonadati</taxon>
        <taxon>Chlamydiota</taxon>
        <taxon>Chlamydiia</taxon>
        <taxon>Parachlamydiales</taxon>
        <taxon>Candidatus Criblamydiaceae</taxon>
        <taxon>Estrella</taxon>
    </lineage>
</organism>
<dbReference type="EMBL" id="CWGJ01000011">
    <property type="protein sequence ID" value="CRX38177.1"/>
    <property type="molecule type" value="Genomic_DNA"/>
</dbReference>
<sequence length="197" mass="23106">MRHSKYKKQLEPFQHVPFFTAQQAADRNVPRHAIAYLVKKGTLERIYPGTYRFSEYEPEVDFQWENLGLIAASMPEGVICLISALCYYELTDQVMREIWIAIPHKSYAPKRPNTKIIRMRNISLGKTEISFGEYKVKIFDRERCVIDAFRYLSKEIAIKAIQRYFQSTYYKPDPKKLGAYAKTLRVNITPYILSCTT</sequence>
<dbReference type="InterPro" id="IPR025159">
    <property type="entry name" value="AbiEi_N"/>
</dbReference>
<dbReference type="Pfam" id="PF13338">
    <property type="entry name" value="AbiEi_4"/>
    <property type="match status" value="1"/>
</dbReference>
<dbReference type="Proteomes" id="UP000220251">
    <property type="component" value="Unassembled WGS sequence"/>
</dbReference>
<dbReference type="RefSeq" id="WP_098038026.1">
    <property type="nucleotide sequence ID" value="NZ_CWGJ01000011.1"/>
</dbReference>
<evidence type="ECO:0000313" key="3">
    <source>
        <dbReference type="Proteomes" id="UP000220251"/>
    </source>
</evidence>
<dbReference type="AlphaFoldDB" id="A0A0H5DP75"/>
<evidence type="ECO:0000313" key="2">
    <source>
        <dbReference type="EMBL" id="CRX38177.1"/>
    </source>
</evidence>
<protein>
    <recommendedName>
        <fullName evidence="1">AbiEi antitoxin N-terminal domain-containing protein</fullName>
    </recommendedName>
</protein>
<name>A0A0H5DP75_9BACT</name>
<accession>A0A0H5DP75</accession>
<feature type="domain" description="AbiEi antitoxin N-terminal" evidence="1">
    <location>
        <begin position="14"/>
        <end position="53"/>
    </location>
</feature>
<dbReference type="OrthoDB" id="9789781at2"/>
<proteinExistence type="predicted"/>